<dbReference type="EMBL" id="MU250541">
    <property type="protein sequence ID" value="KAG7444256.1"/>
    <property type="molecule type" value="Genomic_DNA"/>
</dbReference>
<dbReference type="AlphaFoldDB" id="A0A9P7VN54"/>
<feature type="region of interest" description="Disordered" evidence="1">
    <location>
        <begin position="280"/>
        <end position="414"/>
    </location>
</feature>
<feature type="region of interest" description="Disordered" evidence="1">
    <location>
        <begin position="820"/>
        <end position="839"/>
    </location>
</feature>
<feature type="region of interest" description="Disordered" evidence="1">
    <location>
        <begin position="938"/>
        <end position="962"/>
    </location>
</feature>
<feature type="compositionally biased region" description="Low complexity" evidence="1">
    <location>
        <begin position="177"/>
        <end position="186"/>
    </location>
</feature>
<dbReference type="Proteomes" id="UP000812287">
    <property type="component" value="Unassembled WGS sequence"/>
</dbReference>
<keyword evidence="3" id="KW-1185">Reference proteome</keyword>
<feature type="region of interest" description="Disordered" evidence="1">
    <location>
        <begin position="24"/>
        <end position="89"/>
    </location>
</feature>
<gene>
    <name evidence="2" type="ORF">BT62DRAFT_934428</name>
</gene>
<reference evidence="2" key="1">
    <citation type="submission" date="2020-11" db="EMBL/GenBank/DDBJ databases">
        <title>Adaptations for nitrogen fixation in a non-lichenized fungal sporocarp promotes dispersal by wood-feeding termites.</title>
        <authorList>
            <consortium name="DOE Joint Genome Institute"/>
            <person name="Koch R.A."/>
            <person name="Yoon G."/>
            <person name="Arayal U."/>
            <person name="Lail K."/>
            <person name="Amirebrahimi M."/>
            <person name="Labutti K."/>
            <person name="Lipzen A."/>
            <person name="Riley R."/>
            <person name="Barry K."/>
            <person name="Henrissat B."/>
            <person name="Grigoriev I.V."/>
            <person name="Herr J.R."/>
            <person name="Aime M.C."/>
        </authorList>
    </citation>
    <scope>NUCLEOTIDE SEQUENCE</scope>
    <source>
        <strain evidence="2">MCA 3950</strain>
    </source>
</reference>
<dbReference type="RefSeq" id="XP_043037756.1">
    <property type="nucleotide sequence ID" value="XM_043186729.1"/>
</dbReference>
<accession>A0A9P7VN54</accession>
<feature type="region of interest" description="Disordered" evidence="1">
    <location>
        <begin position="701"/>
        <end position="740"/>
    </location>
</feature>
<proteinExistence type="predicted"/>
<feature type="region of interest" description="Disordered" evidence="1">
    <location>
        <begin position="161"/>
        <end position="239"/>
    </location>
</feature>
<evidence type="ECO:0000256" key="1">
    <source>
        <dbReference type="SAM" id="MobiDB-lite"/>
    </source>
</evidence>
<feature type="compositionally biased region" description="Acidic residues" evidence="1">
    <location>
        <begin position="314"/>
        <end position="326"/>
    </location>
</feature>
<feature type="compositionally biased region" description="Polar residues" evidence="1">
    <location>
        <begin position="44"/>
        <end position="53"/>
    </location>
</feature>
<evidence type="ECO:0000313" key="3">
    <source>
        <dbReference type="Proteomes" id="UP000812287"/>
    </source>
</evidence>
<feature type="region of interest" description="Disordered" evidence="1">
    <location>
        <begin position="869"/>
        <end position="898"/>
    </location>
</feature>
<feature type="region of interest" description="Disordered" evidence="1">
    <location>
        <begin position="764"/>
        <end position="801"/>
    </location>
</feature>
<feature type="compositionally biased region" description="Low complexity" evidence="1">
    <location>
        <begin position="78"/>
        <end position="89"/>
    </location>
</feature>
<organism evidence="2 3">
    <name type="scientific">Guyanagaster necrorhizus</name>
    <dbReference type="NCBI Taxonomy" id="856835"/>
    <lineage>
        <taxon>Eukaryota</taxon>
        <taxon>Fungi</taxon>
        <taxon>Dikarya</taxon>
        <taxon>Basidiomycota</taxon>
        <taxon>Agaricomycotina</taxon>
        <taxon>Agaricomycetes</taxon>
        <taxon>Agaricomycetidae</taxon>
        <taxon>Agaricales</taxon>
        <taxon>Marasmiineae</taxon>
        <taxon>Physalacriaceae</taxon>
        <taxon>Guyanagaster</taxon>
    </lineage>
</organism>
<dbReference type="GeneID" id="66109026"/>
<sequence>MENINPSFRSTTPRLDLRWLALSSNNDAARMLISPPPEEELRMSRNTPRSSSQTKRKRQAKQPQQSTPNPKPRKQLRSRTPSPSRTRSPYKTVLLQSPHANNPNADYIMPKAYPRRRSTTPVVPYEPPTNIFTSPREVVVSPVVRTPRRRTKLTVTVKKEPPAIDLSEPMPPPSPTDDPLLLSGPPKEYLPKTSLAKPCWSLPPLSPQQSTSSPPNEDPTYFQFESPPDTSLGMDVDEPFNNILFGDNLSGDGWSDSDDDVEMQGQGEYTGKWKMKLVKIKNDPPSSATRTRMEHWGRPISPYPCAKRRVSGVVEEDDDSEAEEPVIADNAVLQQRHHGDASGNSPPSIDNEAIEENQVGPISVGVEEADPDSDDRQENASQATQINHEDLDEQEEREVREMSIGPDQEEPSVQPVMFELLDNDAEEEERQVRDISIEQDVPVHPEPILPEPIVDSVPATVNVFTEQHVELDTPMAEIESHSIPLNEVPDAEVQIAEAVDDSDSSDEEIDMGVVKVTSSDPRAAARAAAILKQHDYECYTKTKLFLKGRERKRRRRTIDGGIAKSSPICLGGAFVTPVKGRRRETLGGVIGDRVYLPGSPVMTLEGLLRDAEIQVASAKKPSSSKDPIEKPYATVKRPNVWTKDNWRLLDMCFTEERYETGDGNIMADVDDVDIDTVVWRFVELMPDGRWAKEDLERRSRAIAKKQRSGNAAPPLTPRASPVRWESPATASPLDKWGRHASMNVPNFTPLGRRAMPPARVKKSQAAVRTSTPSFRLPEPISTGAPFETLDRRAAQKPPKKVPPLFFAPRYSHLLEEAQAVSRGVPPKPEVVAEQEQEQKQEKLIEEVLDTSTDESVDASVDQSVNDASIASSVDDSREEAFPQTPAYKQHDAPAPRTTMGGRVKGFLFSYLPMMSKTAPVAKRSFPFQAKNQLPLPPLELLEKPRGPISTPVREPAPKQKHPKELVDLQHIQVKPKSMIPKRIPPKRLVELTHVSPVKSVEPVRRQRTSSGGSVKDLVKGFEAMEKEKKMPGAGELRRVKSFNVTRSKVQMEVRPKWRP</sequence>
<dbReference type="OrthoDB" id="3258279at2759"/>
<protein>
    <submittedName>
        <fullName evidence="2">Uncharacterized protein</fullName>
    </submittedName>
</protein>
<evidence type="ECO:0000313" key="2">
    <source>
        <dbReference type="EMBL" id="KAG7444256.1"/>
    </source>
</evidence>
<name>A0A9P7VN54_9AGAR</name>
<comment type="caution">
    <text evidence="2">The sequence shown here is derived from an EMBL/GenBank/DDBJ whole genome shotgun (WGS) entry which is preliminary data.</text>
</comment>